<evidence type="ECO:0000313" key="1">
    <source>
        <dbReference type="EMBL" id="KIO00213.1"/>
    </source>
</evidence>
<accession>A0A0C3ITI9</accession>
<name>A0A0C3ITI9_PISTI</name>
<dbReference type="InParanoid" id="A0A0C3ITI9"/>
<dbReference type="EMBL" id="KN831998">
    <property type="protein sequence ID" value="KIO00213.1"/>
    <property type="molecule type" value="Genomic_DNA"/>
</dbReference>
<proteinExistence type="predicted"/>
<protein>
    <submittedName>
        <fullName evidence="1">Uncharacterized protein</fullName>
    </submittedName>
</protein>
<gene>
    <name evidence="1" type="ORF">M404DRAFT_1004132</name>
</gene>
<dbReference type="AlphaFoldDB" id="A0A0C3ITI9"/>
<organism evidence="1 2">
    <name type="scientific">Pisolithus tinctorius Marx 270</name>
    <dbReference type="NCBI Taxonomy" id="870435"/>
    <lineage>
        <taxon>Eukaryota</taxon>
        <taxon>Fungi</taxon>
        <taxon>Dikarya</taxon>
        <taxon>Basidiomycota</taxon>
        <taxon>Agaricomycotina</taxon>
        <taxon>Agaricomycetes</taxon>
        <taxon>Agaricomycetidae</taxon>
        <taxon>Boletales</taxon>
        <taxon>Sclerodermatineae</taxon>
        <taxon>Pisolithaceae</taxon>
        <taxon>Pisolithus</taxon>
    </lineage>
</organism>
<sequence length="61" mass="6942">MERQTGNSIQLPMSSSEITWIPEESHPCYQYNPSHTRKIPGTLNGPPIEGLEFPYLQETPI</sequence>
<dbReference type="HOGENOM" id="CLU_2923656_0_0_1"/>
<keyword evidence="2" id="KW-1185">Reference proteome</keyword>
<reference evidence="1 2" key="1">
    <citation type="submission" date="2014-04" db="EMBL/GenBank/DDBJ databases">
        <authorList>
            <consortium name="DOE Joint Genome Institute"/>
            <person name="Kuo A."/>
            <person name="Kohler A."/>
            <person name="Costa M.D."/>
            <person name="Nagy L.G."/>
            <person name="Floudas D."/>
            <person name="Copeland A."/>
            <person name="Barry K.W."/>
            <person name="Cichocki N."/>
            <person name="Veneault-Fourrey C."/>
            <person name="LaButti K."/>
            <person name="Lindquist E.A."/>
            <person name="Lipzen A."/>
            <person name="Lundell T."/>
            <person name="Morin E."/>
            <person name="Murat C."/>
            <person name="Sun H."/>
            <person name="Tunlid A."/>
            <person name="Henrissat B."/>
            <person name="Grigoriev I.V."/>
            <person name="Hibbett D.S."/>
            <person name="Martin F."/>
            <person name="Nordberg H.P."/>
            <person name="Cantor M.N."/>
            <person name="Hua S.X."/>
        </authorList>
    </citation>
    <scope>NUCLEOTIDE SEQUENCE [LARGE SCALE GENOMIC DNA]</scope>
    <source>
        <strain evidence="1 2">Marx 270</strain>
    </source>
</reference>
<reference evidence="2" key="2">
    <citation type="submission" date="2015-01" db="EMBL/GenBank/DDBJ databases">
        <title>Evolutionary Origins and Diversification of the Mycorrhizal Mutualists.</title>
        <authorList>
            <consortium name="DOE Joint Genome Institute"/>
            <consortium name="Mycorrhizal Genomics Consortium"/>
            <person name="Kohler A."/>
            <person name="Kuo A."/>
            <person name="Nagy L.G."/>
            <person name="Floudas D."/>
            <person name="Copeland A."/>
            <person name="Barry K.W."/>
            <person name="Cichocki N."/>
            <person name="Veneault-Fourrey C."/>
            <person name="LaButti K."/>
            <person name="Lindquist E.A."/>
            <person name="Lipzen A."/>
            <person name="Lundell T."/>
            <person name="Morin E."/>
            <person name="Murat C."/>
            <person name="Riley R."/>
            <person name="Ohm R."/>
            <person name="Sun H."/>
            <person name="Tunlid A."/>
            <person name="Henrissat B."/>
            <person name="Grigoriev I.V."/>
            <person name="Hibbett D.S."/>
            <person name="Martin F."/>
        </authorList>
    </citation>
    <scope>NUCLEOTIDE SEQUENCE [LARGE SCALE GENOMIC DNA]</scope>
    <source>
        <strain evidence="2">Marx 270</strain>
    </source>
</reference>
<dbReference type="Proteomes" id="UP000054217">
    <property type="component" value="Unassembled WGS sequence"/>
</dbReference>
<evidence type="ECO:0000313" key="2">
    <source>
        <dbReference type="Proteomes" id="UP000054217"/>
    </source>
</evidence>